<dbReference type="GO" id="GO:0016747">
    <property type="term" value="F:acyltransferase activity, transferring groups other than amino-acyl groups"/>
    <property type="evidence" value="ECO:0007669"/>
    <property type="project" value="InterPro"/>
</dbReference>
<feature type="domain" description="N-acetyltransferase" evidence="1">
    <location>
        <begin position="57"/>
        <end position="203"/>
    </location>
</feature>
<dbReference type="InterPro" id="IPR051556">
    <property type="entry name" value="N-term/lysine_N-AcTrnsfr"/>
</dbReference>
<dbReference type="InterPro" id="IPR008125">
    <property type="entry name" value="Streptothricin_AcTrfase"/>
</dbReference>
<dbReference type="PANTHER" id="PTHR42919">
    <property type="entry name" value="N-ALPHA-ACETYLTRANSFERASE"/>
    <property type="match status" value="1"/>
</dbReference>
<evidence type="ECO:0000313" key="2">
    <source>
        <dbReference type="EMBL" id="TGB05423.1"/>
    </source>
</evidence>
<keyword evidence="2" id="KW-0808">Transferase</keyword>
<dbReference type="Proteomes" id="UP000297982">
    <property type="component" value="Unassembled WGS sequence"/>
</dbReference>
<dbReference type="InterPro" id="IPR000182">
    <property type="entry name" value="GNAT_dom"/>
</dbReference>
<gene>
    <name evidence="2" type="ORF">E4663_01175</name>
</gene>
<dbReference type="STRING" id="192814.GCA_900166575_00521"/>
<dbReference type="PRINTS" id="PR01754">
    <property type="entry name" value="SACTRNSFRASE"/>
</dbReference>
<dbReference type="InterPro" id="IPR016181">
    <property type="entry name" value="Acyl_CoA_acyltransferase"/>
</dbReference>
<protein>
    <submittedName>
        <fullName evidence="2">GNAT family N-acetyltransferase</fullName>
    </submittedName>
</protein>
<dbReference type="Pfam" id="PF00583">
    <property type="entry name" value="Acetyltransf_1"/>
    <property type="match status" value="1"/>
</dbReference>
<accession>A0A4Z0H4S0</accession>
<reference evidence="2 3" key="1">
    <citation type="journal article" date="2003" name="Int. J. Syst. Evol. Microbiol.">
        <title>Halobacillus salinus sp. nov., isolated from a salt lake on the coast of the East Sea in Korea.</title>
        <authorList>
            <person name="Yoon J.H."/>
            <person name="Kang K.H."/>
            <person name="Park Y.H."/>
        </authorList>
    </citation>
    <scope>NUCLEOTIDE SEQUENCE [LARGE SCALE GENOMIC DNA]</scope>
    <source>
        <strain evidence="2 3">HSL-3</strain>
    </source>
</reference>
<dbReference type="PANTHER" id="PTHR42919:SF26">
    <property type="entry name" value="ACETYLTRANSFERASE"/>
    <property type="match status" value="1"/>
</dbReference>
<keyword evidence="3" id="KW-1185">Reference proteome</keyword>
<dbReference type="EMBL" id="SRJC01000001">
    <property type="protein sequence ID" value="TGB05423.1"/>
    <property type="molecule type" value="Genomic_DNA"/>
</dbReference>
<dbReference type="Gene3D" id="3.40.630.30">
    <property type="match status" value="1"/>
</dbReference>
<proteinExistence type="predicted"/>
<evidence type="ECO:0000313" key="3">
    <source>
        <dbReference type="Proteomes" id="UP000297982"/>
    </source>
</evidence>
<name>A0A4Z0H4S0_9BACI</name>
<sequence length="209" mass="24567">MWGISSWRNKVDLAFISKRGSRLSMQKQMKVVPLTLDLLKDVNKANDPFSIFGRIVPSFHHGSWSIEEELFDESKETRFPDDHLDWESYIDRKDKAVFLAYLENECIGQVRIIKDVTRFCYIENIAVRKEYRKHGVGAILLDEAEEWARVQKLIGLSLESQDDNLAACRFYMKHGFRLGGVDVYRHLHNQHIDKALFWYKPFEKDVDPT</sequence>
<evidence type="ECO:0000259" key="1">
    <source>
        <dbReference type="PROSITE" id="PS51186"/>
    </source>
</evidence>
<dbReference type="CDD" id="cd04301">
    <property type="entry name" value="NAT_SF"/>
    <property type="match status" value="1"/>
</dbReference>
<organism evidence="2 3">
    <name type="scientific">Halobacillus salinus</name>
    <dbReference type="NCBI Taxonomy" id="192814"/>
    <lineage>
        <taxon>Bacteria</taxon>
        <taxon>Bacillati</taxon>
        <taxon>Bacillota</taxon>
        <taxon>Bacilli</taxon>
        <taxon>Bacillales</taxon>
        <taxon>Bacillaceae</taxon>
        <taxon>Halobacillus</taxon>
    </lineage>
</organism>
<comment type="caution">
    <text evidence="2">The sequence shown here is derived from an EMBL/GenBank/DDBJ whole genome shotgun (WGS) entry which is preliminary data.</text>
</comment>
<dbReference type="SUPFAM" id="SSF55729">
    <property type="entry name" value="Acyl-CoA N-acyltransferases (Nat)"/>
    <property type="match status" value="1"/>
</dbReference>
<dbReference type="AlphaFoldDB" id="A0A4Z0H4S0"/>
<dbReference type="PROSITE" id="PS51186">
    <property type="entry name" value="GNAT"/>
    <property type="match status" value="1"/>
</dbReference>